<dbReference type="RefSeq" id="XP_013237001.1">
    <property type="nucleotide sequence ID" value="XM_013381547.1"/>
</dbReference>
<dbReference type="RefSeq" id="XP_013238876.1">
    <property type="nucleotide sequence ID" value="XM_013383422.1"/>
</dbReference>
<dbReference type="HOGENOM" id="CLU_1503787_0_0_1"/>
<evidence type="ECO:0000256" key="1">
    <source>
        <dbReference type="ARBA" id="ARBA00004141"/>
    </source>
</evidence>
<reference evidence="7 8" key="1">
    <citation type="submission" date="2014-04" db="EMBL/GenBank/DDBJ databases">
        <title>A new species of microsporidia sheds light on the evolution of extreme parasitism.</title>
        <authorList>
            <person name="Haag K.L."/>
            <person name="James T.Y."/>
            <person name="Larsson R."/>
            <person name="Schaer T.M."/>
            <person name="Refardt D."/>
            <person name="Pombert J.-F."/>
            <person name="Ebert D."/>
        </authorList>
    </citation>
    <scope>NUCLEOTIDE SEQUENCE [LARGE SCALE GENOMIC DNA]</scope>
    <source>
        <strain evidence="7 8">UGP3</strain>
        <tissue evidence="7">Spores</tissue>
    </source>
</reference>
<proteinExistence type="predicted"/>
<dbReference type="GO" id="GO:0005789">
    <property type="term" value="C:endoplasmic reticulum membrane"/>
    <property type="evidence" value="ECO:0007669"/>
    <property type="project" value="InterPro"/>
</dbReference>
<evidence type="ECO:0000313" key="6">
    <source>
        <dbReference type="EMBL" id="KGG50574.1"/>
    </source>
</evidence>
<dbReference type="Proteomes" id="UP000029725">
    <property type="component" value="Unassembled WGS sequence"/>
</dbReference>
<keyword evidence="4 5" id="KW-0472">Membrane</keyword>
<evidence type="ECO:0000313" key="7">
    <source>
        <dbReference type="EMBL" id="KGG52440.1"/>
    </source>
</evidence>
<dbReference type="EMBL" id="JMKJ01000573">
    <property type="protein sequence ID" value="KGG50574.1"/>
    <property type="molecule type" value="Genomic_DNA"/>
</dbReference>
<keyword evidence="3 5" id="KW-1133">Transmembrane helix</keyword>
<evidence type="ECO:0000256" key="5">
    <source>
        <dbReference type="SAM" id="Phobius"/>
    </source>
</evidence>
<dbReference type="GeneID" id="25260539"/>
<comment type="subcellular location">
    <subcellularLocation>
        <location evidence="1">Membrane</location>
        <topology evidence="1">Multi-pass membrane protein</topology>
    </subcellularLocation>
</comment>
<evidence type="ECO:0000256" key="4">
    <source>
        <dbReference type="ARBA" id="ARBA00023136"/>
    </source>
</evidence>
<dbReference type="VEuPathDB" id="MicrosporidiaDB:DI09_171p60"/>
<sequence>MERQNPNAAWLSQRGIWVTSLVLVIFLKLTFSANIVGVEASWTLTTVVFNVVCWVFFHRIKGVPFDDAGIQGEYACLTLWEQLEAAEEEGPIGLRTKKKRVICGSPQLSPREIPDSVIGGTRRSAIKAARTKRFLIVLPIALFLLSAHNSRYGMLAFALNFTSTLLVLLPKIYNSKLVS</sequence>
<keyword evidence="8" id="KW-1185">Reference proteome</keyword>
<dbReference type="Pfam" id="PF04061">
    <property type="entry name" value="ORMDL"/>
    <property type="match status" value="1"/>
</dbReference>
<accession>A0A098VU28</accession>
<name>A0A098VU28_9MICR</name>
<comment type="caution">
    <text evidence="7">The sequence shown here is derived from an EMBL/GenBank/DDBJ whole genome shotgun (WGS) entry which is preliminary data.</text>
</comment>
<dbReference type="OrthoDB" id="1932233at2759"/>
<dbReference type="VEuPathDB" id="MicrosporidiaDB:DI09_64p100"/>
<dbReference type="EMBL" id="JMKJ01000079">
    <property type="protein sequence ID" value="KGG52440.1"/>
    <property type="molecule type" value="Genomic_DNA"/>
</dbReference>
<evidence type="ECO:0000256" key="3">
    <source>
        <dbReference type="ARBA" id="ARBA00022989"/>
    </source>
</evidence>
<gene>
    <name evidence="7" type="ORF">DI09_171p60</name>
    <name evidence="6" type="ORF">DI09_64p100</name>
</gene>
<protein>
    <submittedName>
        <fullName evidence="7">Uncharacterized protein</fullName>
    </submittedName>
</protein>
<organism evidence="7 8">
    <name type="scientific">Mitosporidium daphniae</name>
    <dbReference type="NCBI Taxonomy" id="1485682"/>
    <lineage>
        <taxon>Eukaryota</taxon>
        <taxon>Fungi</taxon>
        <taxon>Fungi incertae sedis</taxon>
        <taxon>Microsporidia</taxon>
        <taxon>Mitosporidium</taxon>
    </lineage>
</organism>
<dbReference type="GeneID" id="25258678"/>
<dbReference type="InterPro" id="IPR007203">
    <property type="entry name" value="ORMDL"/>
</dbReference>
<feature type="transmembrane region" description="Helical" evidence="5">
    <location>
        <begin position="131"/>
        <end position="148"/>
    </location>
</feature>
<keyword evidence="2 5" id="KW-0812">Transmembrane</keyword>
<evidence type="ECO:0000313" key="8">
    <source>
        <dbReference type="Proteomes" id="UP000029725"/>
    </source>
</evidence>
<dbReference type="AlphaFoldDB" id="A0A098VU28"/>
<dbReference type="PANTHER" id="PTHR12665">
    <property type="entry name" value="ORMDL PROTEINS"/>
    <property type="match status" value="1"/>
</dbReference>
<evidence type="ECO:0000256" key="2">
    <source>
        <dbReference type="ARBA" id="ARBA00022692"/>
    </source>
</evidence>